<keyword evidence="1" id="KW-0732">Signal</keyword>
<dbReference type="Pfam" id="PF06551">
    <property type="entry name" value="DUF1120"/>
    <property type="match status" value="1"/>
</dbReference>
<protein>
    <submittedName>
        <fullName evidence="2">DUF1120 domain-containing protein</fullName>
    </submittedName>
</protein>
<dbReference type="Proteomes" id="UP000244856">
    <property type="component" value="Unassembled WGS sequence"/>
</dbReference>
<organism evidence="2 3">
    <name type="scientific">Cronobacter sakazakii</name>
    <name type="common">Enterobacter sakazakii</name>
    <dbReference type="NCBI Taxonomy" id="28141"/>
    <lineage>
        <taxon>Bacteria</taxon>
        <taxon>Pseudomonadati</taxon>
        <taxon>Pseudomonadota</taxon>
        <taxon>Gammaproteobacteria</taxon>
        <taxon>Enterobacterales</taxon>
        <taxon>Enterobacteriaceae</taxon>
        <taxon>Cronobacter</taxon>
    </lineage>
</organism>
<dbReference type="RefSeq" id="WP_080321646.1">
    <property type="nucleotide sequence ID" value="NZ_CP078110.1"/>
</dbReference>
<reference evidence="2 3" key="1">
    <citation type="submission" date="2017-04" db="EMBL/GenBank/DDBJ databases">
        <title>Cronobacter sakazakii, ST83 Lineage Isolates.</title>
        <authorList>
            <person name="Chase H."/>
            <person name="Tall B."/>
            <person name="Gopinath G."/>
            <person name="Lehner A."/>
        </authorList>
    </citation>
    <scope>NUCLEOTIDE SEQUENCE [LARGE SCALE GENOMIC DNA]</scope>
    <source>
        <strain evidence="2 3">MOD1_Comp15</strain>
    </source>
</reference>
<comment type="caution">
    <text evidence="2">The sequence shown here is derived from an EMBL/GenBank/DDBJ whole genome shotgun (WGS) entry which is preliminary data.</text>
</comment>
<evidence type="ECO:0000313" key="3">
    <source>
        <dbReference type="Proteomes" id="UP000244856"/>
    </source>
</evidence>
<name>A0AA45BZJ4_CROSK</name>
<dbReference type="AlphaFoldDB" id="A0AA45BZJ4"/>
<feature type="chain" id="PRO_5041465788" evidence="1">
    <location>
        <begin position="22"/>
        <end position="231"/>
    </location>
</feature>
<evidence type="ECO:0000256" key="1">
    <source>
        <dbReference type="SAM" id="SignalP"/>
    </source>
</evidence>
<feature type="signal peptide" evidence="1">
    <location>
        <begin position="1"/>
        <end position="21"/>
    </location>
</feature>
<dbReference type="InterPro" id="IPR010546">
    <property type="entry name" value="DUF1120"/>
</dbReference>
<gene>
    <name evidence="2" type="ORF">B7T07_14275</name>
</gene>
<proteinExistence type="predicted"/>
<evidence type="ECO:0000313" key="2">
    <source>
        <dbReference type="EMBL" id="PUW03567.1"/>
    </source>
</evidence>
<sequence>MFSKTLLIGAGLMAMVSAAHATDSVDLNVKGTLVNGSCTPSLENGGVVDFGHIPVGNLSKTDINQLGKRNIVLTVTCDNTMPVAWQAIDNRNSTVQNISVKGGLFDGSDCNSADNHFGLGQTAGNINIGDYCIIVNKDAITVDGIKAKFIETNYRLAKGTWDTLTGGDATNGVNGQWRYITASDTAKSEPLAGKVFIYPLVVSAAIQGTDALAITDTTDFDGSTTISLVYI</sequence>
<dbReference type="EMBL" id="NCTU01000007">
    <property type="protein sequence ID" value="PUW03567.1"/>
    <property type="molecule type" value="Genomic_DNA"/>
</dbReference>
<accession>A0AA45BZJ4</accession>